<gene>
    <name evidence="6" type="ORF">DBT_0999</name>
</gene>
<comment type="caution">
    <text evidence="6">The sequence shown here is derived from an EMBL/GenBank/DDBJ whole genome shotgun (WGS) entry which is preliminary data.</text>
</comment>
<dbReference type="GO" id="GO:0003677">
    <property type="term" value="F:DNA binding"/>
    <property type="evidence" value="ECO:0007669"/>
    <property type="project" value="UniProtKB-KW"/>
</dbReference>
<keyword evidence="2" id="KW-0680">Restriction system</keyword>
<dbReference type="Pfam" id="PF01420">
    <property type="entry name" value="Methylase_S"/>
    <property type="match status" value="2"/>
</dbReference>
<evidence type="ECO:0000313" key="6">
    <source>
        <dbReference type="EMBL" id="OCC15648.1"/>
    </source>
</evidence>
<dbReference type="Gene3D" id="3.90.220.20">
    <property type="entry name" value="DNA methylase specificity domains"/>
    <property type="match status" value="2"/>
</dbReference>
<evidence type="ECO:0000313" key="7">
    <source>
        <dbReference type="Proteomes" id="UP000093080"/>
    </source>
</evidence>
<evidence type="ECO:0000256" key="3">
    <source>
        <dbReference type="ARBA" id="ARBA00023125"/>
    </source>
</evidence>
<evidence type="ECO:0000259" key="5">
    <source>
        <dbReference type="Pfam" id="PF01420"/>
    </source>
</evidence>
<keyword evidence="4" id="KW-0175">Coiled coil</keyword>
<dbReference type="EMBL" id="MAGO01000004">
    <property type="protein sequence ID" value="OCC15648.1"/>
    <property type="molecule type" value="Genomic_DNA"/>
</dbReference>
<protein>
    <submittedName>
        <fullName evidence="6">Type I restriction-modification system, specificity subunit S</fullName>
    </submittedName>
</protein>
<dbReference type="AlphaFoldDB" id="A0A1B9F6R4"/>
<dbReference type="PATRIC" id="fig|1156395.6.peg.1017"/>
<keyword evidence="7" id="KW-1185">Reference proteome</keyword>
<evidence type="ECO:0000256" key="1">
    <source>
        <dbReference type="ARBA" id="ARBA00010923"/>
    </source>
</evidence>
<dbReference type="Proteomes" id="UP000093080">
    <property type="component" value="Unassembled WGS sequence"/>
</dbReference>
<feature type="domain" description="Type I restriction modification DNA specificity" evidence="5">
    <location>
        <begin position="205"/>
        <end position="373"/>
    </location>
</feature>
<dbReference type="PANTHER" id="PTHR30408:SF12">
    <property type="entry name" value="TYPE I RESTRICTION ENZYME MJAVIII SPECIFICITY SUBUNIT"/>
    <property type="match status" value="1"/>
</dbReference>
<comment type="similarity">
    <text evidence="1">Belongs to the type-I restriction system S methylase family.</text>
</comment>
<dbReference type="InterPro" id="IPR000055">
    <property type="entry name" value="Restrct_endonuc_typeI_TRD"/>
</dbReference>
<dbReference type="PANTHER" id="PTHR30408">
    <property type="entry name" value="TYPE-1 RESTRICTION ENZYME ECOKI SPECIFICITY PROTEIN"/>
    <property type="match status" value="1"/>
</dbReference>
<keyword evidence="3" id="KW-0238">DNA-binding</keyword>
<evidence type="ECO:0000256" key="4">
    <source>
        <dbReference type="SAM" id="Coils"/>
    </source>
</evidence>
<reference evidence="6 7" key="1">
    <citation type="submission" date="2016-06" db="EMBL/GenBank/DDBJ databases">
        <title>Respiratory ammonification of nitrate coupled to the oxidation of elemental sulfur in deep-sea autotrophic thermophilic bacteria.</title>
        <authorList>
            <person name="Slobodkina G.B."/>
            <person name="Mardanov A.V."/>
            <person name="Ravin N.V."/>
            <person name="Frolova A.A."/>
            <person name="Viryasiv M.B."/>
            <person name="Chernyh N.A."/>
            <person name="Bonch-Osmolovskaya E.A."/>
            <person name="Slobodkin A.I."/>
        </authorList>
    </citation>
    <scope>NUCLEOTIDE SEQUENCE [LARGE SCALE GENOMIC DNA]</scope>
    <source>
        <strain evidence="6 7">S69</strain>
    </source>
</reference>
<feature type="coiled-coil region" evidence="4">
    <location>
        <begin position="158"/>
        <end position="185"/>
    </location>
</feature>
<dbReference type="InterPro" id="IPR052021">
    <property type="entry name" value="Type-I_RS_S_subunit"/>
</dbReference>
<sequence length="400" mass="45300">MRGLKEKTKRGCGNRKLQTGVGKIRPQLTPLGELLDFFNGKAPKRADNGEFVVYGSNGPIGRSHSFNHENAIIIGRVGAYCGSVEICRGRFWASDNTIVARSKEGCDLRYMYYRLLSSSLRSYAGGAAQPLLTQTILRNVRVKVFRDISLQVRIASILSAYDDLIENNRRRIQLLEQAARLLYKEWFVHFRFPGHEYVKIKDGLPEGWEKKTISEVCDTIGGGTPSTKNPAFWEGGDITWVTPTDVTRNDCLALIDSENKITEAGLRSSSARLVPPDTILMTSRASVGFFALMEKEVCTNQGFINIVPHQEWLRMYILYNLLWRVEEIRSHAGGTTYKEINKGRFRKLKIVVPTKAVAQEFNDITYQILQQIRTLKKQQLALAKARDLLLPRLMNGEITI</sequence>
<dbReference type="CDD" id="cd17266">
    <property type="entry name" value="RMtype1_S_Sau1132ORF3780P-TRD2-CR2_like"/>
    <property type="match status" value="1"/>
</dbReference>
<dbReference type="STRING" id="1156395.DBT_0999"/>
<dbReference type="CDD" id="cd17273">
    <property type="entry name" value="RMtype1_S_EcoJA69PI-TRD1-CR1_like"/>
    <property type="match status" value="1"/>
</dbReference>
<dbReference type="GO" id="GO:0009307">
    <property type="term" value="P:DNA restriction-modification system"/>
    <property type="evidence" value="ECO:0007669"/>
    <property type="project" value="UniProtKB-KW"/>
</dbReference>
<dbReference type="OrthoDB" id="9798929at2"/>
<feature type="domain" description="Type I restriction modification DNA specificity" evidence="5">
    <location>
        <begin position="30"/>
        <end position="177"/>
    </location>
</feature>
<proteinExistence type="inferred from homology"/>
<accession>A0A1B9F6R4</accession>
<dbReference type="SUPFAM" id="SSF116734">
    <property type="entry name" value="DNA methylase specificity domain"/>
    <property type="match status" value="2"/>
</dbReference>
<dbReference type="InterPro" id="IPR044946">
    <property type="entry name" value="Restrct_endonuc_typeI_TRD_sf"/>
</dbReference>
<evidence type="ECO:0000256" key="2">
    <source>
        <dbReference type="ARBA" id="ARBA00022747"/>
    </source>
</evidence>
<name>A0A1B9F6R4_9BACT</name>
<organism evidence="6 7">
    <name type="scientific">Dissulfuribacter thermophilus</name>
    <dbReference type="NCBI Taxonomy" id="1156395"/>
    <lineage>
        <taxon>Bacteria</taxon>
        <taxon>Pseudomonadati</taxon>
        <taxon>Thermodesulfobacteriota</taxon>
        <taxon>Dissulfuribacteria</taxon>
        <taxon>Dissulfuribacterales</taxon>
        <taxon>Dissulfuribacteraceae</taxon>
        <taxon>Dissulfuribacter</taxon>
    </lineage>
</organism>